<evidence type="ECO:0000313" key="11">
    <source>
        <dbReference type="EMBL" id="TDR36103.1"/>
    </source>
</evidence>
<evidence type="ECO:0000256" key="5">
    <source>
        <dbReference type="ARBA" id="ARBA00022741"/>
    </source>
</evidence>
<dbReference type="Proteomes" id="UP000294641">
    <property type="component" value="Unassembled WGS sequence"/>
</dbReference>
<dbReference type="GO" id="GO:0003848">
    <property type="term" value="F:2-amino-4-hydroxy-6-hydroxymethyldihydropteridine diphosphokinase activity"/>
    <property type="evidence" value="ECO:0007669"/>
    <property type="project" value="UniProtKB-EC"/>
</dbReference>
<proteinExistence type="predicted"/>
<dbReference type="InterPro" id="IPR035907">
    <property type="entry name" value="Hppk_sf"/>
</dbReference>
<dbReference type="GO" id="GO:0046656">
    <property type="term" value="P:folic acid biosynthetic process"/>
    <property type="evidence" value="ECO:0007669"/>
    <property type="project" value="UniProtKB-KW"/>
</dbReference>
<dbReference type="OrthoDB" id="9808041at2"/>
<dbReference type="UniPathway" id="UPA00077">
    <property type="reaction ID" value="UER00155"/>
</dbReference>
<keyword evidence="7" id="KW-0067">ATP-binding</keyword>
<protein>
    <recommendedName>
        <fullName evidence="3">2-amino-4-hydroxy-6-hydroxymethyldihydropteridine diphosphokinase</fullName>
        <ecNumber evidence="3">2.7.6.3</ecNumber>
    </recommendedName>
</protein>
<dbReference type="GO" id="GO:0016301">
    <property type="term" value="F:kinase activity"/>
    <property type="evidence" value="ECO:0007669"/>
    <property type="project" value="UniProtKB-KW"/>
</dbReference>
<evidence type="ECO:0000256" key="6">
    <source>
        <dbReference type="ARBA" id="ARBA00022777"/>
    </source>
</evidence>
<dbReference type="PANTHER" id="PTHR43071:SF1">
    <property type="entry name" value="2-AMINO-4-HYDROXY-6-HYDROXYMETHYLDIHYDROPTERIDINE PYROPHOSPHOKINASE"/>
    <property type="match status" value="1"/>
</dbReference>
<evidence type="ECO:0000256" key="2">
    <source>
        <dbReference type="ARBA" id="ARBA00005051"/>
    </source>
</evidence>
<keyword evidence="13" id="KW-1185">Reference proteome</keyword>
<dbReference type="SUPFAM" id="SSF55083">
    <property type="entry name" value="6-hydroxymethyl-7,8-dihydropterin pyrophosphokinase, HPPK"/>
    <property type="match status" value="1"/>
</dbReference>
<dbReference type="PANTHER" id="PTHR43071">
    <property type="entry name" value="2-AMINO-4-HYDROXY-6-HYDROXYMETHYLDIHYDROPTERIDINE PYROPHOSPHOKINASE"/>
    <property type="match status" value="1"/>
</dbReference>
<comment type="caution">
    <text evidence="10">The sequence shown here is derived from an EMBL/GenBank/DDBJ whole genome shotgun (WGS) entry which is preliminary data.</text>
</comment>
<gene>
    <name evidence="10" type="primary">folK</name>
    <name evidence="11" type="ORF">DFR61_12639</name>
    <name evidence="10" type="ORF">NCTC10597_00085</name>
</gene>
<dbReference type="EC" id="2.7.6.3" evidence="3"/>
<evidence type="ECO:0000256" key="7">
    <source>
        <dbReference type="ARBA" id="ARBA00022840"/>
    </source>
</evidence>
<evidence type="ECO:0000256" key="3">
    <source>
        <dbReference type="ARBA" id="ARBA00013253"/>
    </source>
</evidence>
<dbReference type="EMBL" id="UGNP01000001">
    <property type="protein sequence ID" value="STX08441.1"/>
    <property type="molecule type" value="Genomic_DNA"/>
</dbReference>
<dbReference type="InterPro" id="IPR000550">
    <property type="entry name" value="Hppk"/>
</dbReference>
<dbReference type="EMBL" id="SNZG01000026">
    <property type="protein sequence ID" value="TDR36103.1"/>
    <property type="molecule type" value="Genomic_DNA"/>
</dbReference>
<dbReference type="PROSITE" id="PS00794">
    <property type="entry name" value="HPPK"/>
    <property type="match status" value="1"/>
</dbReference>
<dbReference type="GO" id="GO:0046654">
    <property type="term" value="P:tetrahydrofolate biosynthetic process"/>
    <property type="evidence" value="ECO:0007669"/>
    <property type="project" value="UniProtKB-UniPathway"/>
</dbReference>
<comment type="catalytic activity">
    <reaction evidence="1">
        <text>6-hydroxymethyl-7,8-dihydropterin + ATP = (7,8-dihydropterin-6-yl)methyl diphosphate + AMP + H(+)</text>
        <dbReference type="Rhea" id="RHEA:11412"/>
        <dbReference type="ChEBI" id="CHEBI:15378"/>
        <dbReference type="ChEBI" id="CHEBI:30616"/>
        <dbReference type="ChEBI" id="CHEBI:44841"/>
        <dbReference type="ChEBI" id="CHEBI:72950"/>
        <dbReference type="ChEBI" id="CHEBI:456215"/>
        <dbReference type="EC" id="2.7.6.3"/>
    </reaction>
</comment>
<dbReference type="Pfam" id="PF01288">
    <property type="entry name" value="HPPK"/>
    <property type="match status" value="1"/>
</dbReference>
<feature type="domain" description="7,8-dihydro-6-hydroxymethylpterin-pyrophosphokinase" evidence="9">
    <location>
        <begin position="88"/>
        <end position="99"/>
    </location>
</feature>
<name>A0A2U3ABG8_9BACL</name>
<evidence type="ECO:0000313" key="13">
    <source>
        <dbReference type="Proteomes" id="UP000294641"/>
    </source>
</evidence>
<dbReference type="NCBIfam" id="TIGR01498">
    <property type="entry name" value="folK"/>
    <property type="match status" value="1"/>
</dbReference>
<evidence type="ECO:0000256" key="1">
    <source>
        <dbReference type="ARBA" id="ARBA00000198"/>
    </source>
</evidence>
<keyword evidence="6 10" id="KW-0418">Kinase</keyword>
<evidence type="ECO:0000313" key="10">
    <source>
        <dbReference type="EMBL" id="STX08441.1"/>
    </source>
</evidence>
<keyword evidence="5" id="KW-0547">Nucleotide-binding</keyword>
<dbReference type="GO" id="GO:0005524">
    <property type="term" value="F:ATP binding"/>
    <property type="evidence" value="ECO:0007669"/>
    <property type="project" value="UniProtKB-KW"/>
</dbReference>
<reference evidence="10 12" key="1">
    <citation type="submission" date="2018-06" db="EMBL/GenBank/DDBJ databases">
        <authorList>
            <consortium name="Pathogen Informatics"/>
            <person name="Doyle S."/>
        </authorList>
    </citation>
    <scope>NUCLEOTIDE SEQUENCE [LARGE SCALE GENOMIC DNA]</scope>
    <source>
        <strain evidence="10 12">NCTC10597</strain>
    </source>
</reference>
<dbReference type="CDD" id="cd00483">
    <property type="entry name" value="HPPK"/>
    <property type="match status" value="1"/>
</dbReference>
<evidence type="ECO:0000256" key="4">
    <source>
        <dbReference type="ARBA" id="ARBA00022679"/>
    </source>
</evidence>
<dbReference type="Gene3D" id="3.30.70.560">
    <property type="entry name" value="7,8-Dihydro-6-hydroxymethylpterin-pyrophosphokinase HPPK"/>
    <property type="match status" value="1"/>
</dbReference>
<keyword evidence="4 10" id="KW-0808">Transferase</keyword>
<sequence length="171" mass="19204">MSVAYISLGSNMGDKVDSLKQAVALLNAHEEIKVTAVSSVYDTDPVGYEDQDLFMNIAVAVETTLSPVQLLEVCQSIEEELKRVRIIRWGPRTMDLDIVLFDDQVMDTERLIIPHPRMHERGFVLVPLAEITMDLVHPVLNKSIEALLPTVDHQGVRKHLEVKSVDAFINC</sequence>
<dbReference type="AlphaFoldDB" id="A0A2U3ABG8"/>
<reference evidence="11 13" key="2">
    <citation type="submission" date="2019-03" db="EMBL/GenBank/DDBJ databases">
        <title>Genomic Encyclopedia of Type Strains, Phase IV (KMG-IV): sequencing the most valuable type-strain genomes for metagenomic binning, comparative biology and taxonomic classification.</title>
        <authorList>
            <person name="Goeker M."/>
        </authorList>
    </citation>
    <scope>NUCLEOTIDE SEQUENCE [LARGE SCALE GENOMIC DNA]</scope>
    <source>
        <strain evidence="11 13">DSM 20580</strain>
    </source>
</reference>
<keyword evidence="8" id="KW-0289">Folate biosynthesis</keyword>
<evidence type="ECO:0000256" key="8">
    <source>
        <dbReference type="ARBA" id="ARBA00022909"/>
    </source>
</evidence>
<organism evidence="10 12">
    <name type="scientific">Kurthia zopfii</name>
    <dbReference type="NCBI Taxonomy" id="1650"/>
    <lineage>
        <taxon>Bacteria</taxon>
        <taxon>Bacillati</taxon>
        <taxon>Bacillota</taxon>
        <taxon>Bacilli</taxon>
        <taxon>Bacillales</taxon>
        <taxon>Caryophanaceae</taxon>
        <taxon>Kurthia</taxon>
    </lineage>
</organism>
<dbReference type="RefSeq" id="WP_109350082.1">
    <property type="nucleotide sequence ID" value="NZ_BJUE01000020.1"/>
</dbReference>
<comment type="pathway">
    <text evidence="2">Cofactor biosynthesis; tetrahydrofolate biosynthesis; 2-amino-4-hydroxy-6-hydroxymethyl-7,8-dihydropteridine diphosphate from 7,8-dihydroneopterin triphosphate: step 4/4.</text>
</comment>
<evidence type="ECO:0000259" key="9">
    <source>
        <dbReference type="PROSITE" id="PS00794"/>
    </source>
</evidence>
<accession>A0A2U3ABG8</accession>
<dbReference type="Proteomes" id="UP000254330">
    <property type="component" value="Unassembled WGS sequence"/>
</dbReference>
<evidence type="ECO:0000313" key="12">
    <source>
        <dbReference type="Proteomes" id="UP000254330"/>
    </source>
</evidence>